<dbReference type="STRING" id="4155.A0A022S4K7"/>
<evidence type="ECO:0000256" key="1">
    <source>
        <dbReference type="SAM" id="Coils"/>
    </source>
</evidence>
<feature type="compositionally biased region" description="Basic and acidic residues" evidence="2">
    <location>
        <begin position="55"/>
        <end position="70"/>
    </location>
</feature>
<feature type="region of interest" description="Disordered" evidence="2">
    <location>
        <begin position="490"/>
        <end position="524"/>
    </location>
</feature>
<reference evidence="4 5" key="1">
    <citation type="journal article" date="2013" name="Proc. Natl. Acad. Sci. U.S.A.">
        <title>Fine-scale variation in meiotic recombination in Mimulus inferred from population shotgun sequencing.</title>
        <authorList>
            <person name="Hellsten U."/>
            <person name="Wright K.M."/>
            <person name="Jenkins J."/>
            <person name="Shu S."/>
            <person name="Yuan Y."/>
            <person name="Wessler S.R."/>
            <person name="Schmutz J."/>
            <person name="Willis J.H."/>
            <person name="Rokhsar D.S."/>
        </authorList>
    </citation>
    <scope>NUCLEOTIDE SEQUENCE [LARGE SCALE GENOMIC DNA]</scope>
    <source>
        <strain evidence="5">cv. DUN x IM62</strain>
    </source>
</reference>
<feature type="domain" description="Meiosis-specific protein ASY3-like coiled-coil" evidence="3">
    <location>
        <begin position="1"/>
        <end position="390"/>
    </location>
</feature>
<evidence type="ECO:0000313" key="4">
    <source>
        <dbReference type="EMBL" id="EYU46888.1"/>
    </source>
</evidence>
<dbReference type="InterPro" id="IPR046845">
    <property type="entry name" value="ASY3-like_CC"/>
</dbReference>
<feature type="compositionally biased region" description="Basic and acidic residues" evidence="2">
    <location>
        <begin position="224"/>
        <end position="239"/>
    </location>
</feature>
<gene>
    <name evidence="4" type="ORF">MIMGU_mgv1a026180mg</name>
</gene>
<feature type="region of interest" description="Disordered" evidence="2">
    <location>
        <begin position="30"/>
        <end position="123"/>
    </location>
</feature>
<dbReference type="eggNOG" id="ENOG502R6IY">
    <property type="taxonomic scope" value="Eukaryota"/>
</dbReference>
<dbReference type="InterPro" id="IPR037731">
    <property type="entry name" value="ASY3-like"/>
</dbReference>
<dbReference type="EMBL" id="KI630171">
    <property type="protein sequence ID" value="EYU46888.1"/>
    <property type="molecule type" value="Genomic_DNA"/>
</dbReference>
<dbReference type="AlphaFoldDB" id="A0A022S4K7"/>
<accession>A0A022S4K7</accession>
<feature type="compositionally biased region" description="Polar residues" evidence="2">
    <location>
        <begin position="74"/>
        <end position="94"/>
    </location>
</feature>
<keyword evidence="5" id="KW-1185">Reference proteome</keyword>
<organism evidence="4 5">
    <name type="scientific">Erythranthe guttata</name>
    <name type="common">Yellow monkey flower</name>
    <name type="synonym">Mimulus guttatus</name>
    <dbReference type="NCBI Taxonomy" id="4155"/>
    <lineage>
        <taxon>Eukaryota</taxon>
        <taxon>Viridiplantae</taxon>
        <taxon>Streptophyta</taxon>
        <taxon>Embryophyta</taxon>
        <taxon>Tracheophyta</taxon>
        <taxon>Spermatophyta</taxon>
        <taxon>Magnoliopsida</taxon>
        <taxon>eudicotyledons</taxon>
        <taxon>Gunneridae</taxon>
        <taxon>Pentapetalae</taxon>
        <taxon>asterids</taxon>
        <taxon>lamiids</taxon>
        <taxon>Lamiales</taxon>
        <taxon>Phrymaceae</taxon>
        <taxon>Erythranthe</taxon>
    </lineage>
</organism>
<dbReference type="Pfam" id="PF20435">
    <property type="entry name" value="ASY3-like"/>
    <property type="match status" value="2"/>
</dbReference>
<dbReference type="GO" id="GO:0051321">
    <property type="term" value="P:meiotic cell cycle"/>
    <property type="evidence" value="ECO:0007669"/>
    <property type="project" value="InterPro"/>
</dbReference>
<protein>
    <recommendedName>
        <fullName evidence="3">Meiosis-specific protein ASY3-like coiled-coil domain-containing protein</fullName>
    </recommendedName>
</protein>
<feature type="compositionally biased region" description="Basic and acidic residues" evidence="2">
    <location>
        <begin position="273"/>
        <end position="292"/>
    </location>
</feature>
<feature type="compositionally biased region" description="Basic and acidic residues" evidence="2">
    <location>
        <begin position="30"/>
        <end position="41"/>
    </location>
</feature>
<evidence type="ECO:0000256" key="2">
    <source>
        <dbReference type="SAM" id="MobiDB-lite"/>
    </source>
</evidence>
<sequence>MSECRSFSSNYRCCSQSRKISIGVLIDSMSKAETKNEKESVKQIPENGTSSKGNSVKDREGHTPLVEKHVTVVQKDSSPWVSTRSFNPKISSSVAAHDTEHTPSFPATSRKRPISKRSEKASAAHSLKSFACKTGLVSDKCRNKNFGKATYSFEVGKVNNLEHVENLGFSTEPGVLLEKEPVEDKDRKTETGGRETLRMKLWEVLGNVSPSERHCPSSQSVELYPERDRKQSPTEKRNPNSDTIESDSEKHTFKRPVTRSLTRKNSSTKKQHSKIEATKTTCHRKEGSEKRIFSFRGEGSGRLYSNLNDGSLPSKRNKSVRASSEVKTYQCHPFENAEERQQSVKKIRSIPVVDKIPINEVLNANSSNERRTDVFVEPKSGSKNSNPYVSPVNVMTEQQKDVEQPIDVEISNMKKNQQQRISESLLKNKRNSIHNPSTPPFEVTSHVCLSKSKQRELRDQSPAEKIFNTKGIQSFKSLLSSNSAEHSFIVEEDSESQMFKSSTDATDSDSSEDDSEMKETQVSSQLQMYLKQNHEDGLARAVALFAIALDCVKNKLKSISSKRSAEILRDAGEEIFLLLQNAESHIKTDLRKLTNLSQVKRKQLETRLQEQQEQLAGIRRRFAEEVDRHLKDYDGVVEDLEEHEIEVKRSVERQRSAHKNILLQVEQDVQFKLDAAENRVMAIQEDVSPDYI</sequence>
<evidence type="ECO:0000313" key="5">
    <source>
        <dbReference type="Proteomes" id="UP000030748"/>
    </source>
</evidence>
<feature type="compositionally biased region" description="Acidic residues" evidence="2">
    <location>
        <begin position="506"/>
        <end position="516"/>
    </location>
</feature>
<evidence type="ECO:0000259" key="3">
    <source>
        <dbReference type="Pfam" id="PF20435"/>
    </source>
</evidence>
<dbReference type="PANTHER" id="PTHR36027">
    <property type="entry name" value="MEIOSIS-SPECIFIC PROTEIN ASY3"/>
    <property type="match status" value="1"/>
</dbReference>
<feature type="region of interest" description="Disordered" evidence="2">
    <location>
        <begin position="209"/>
        <end position="326"/>
    </location>
</feature>
<proteinExistence type="predicted"/>
<dbReference type="PANTHER" id="PTHR36027:SF1">
    <property type="entry name" value="MEIOSIS-SPECIFIC PROTEIN ASY3"/>
    <property type="match status" value="1"/>
</dbReference>
<feature type="coiled-coil region" evidence="1">
    <location>
        <begin position="594"/>
        <end position="628"/>
    </location>
</feature>
<feature type="domain" description="Meiosis-specific protein ASY3-like coiled-coil" evidence="3">
    <location>
        <begin position="529"/>
        <end position="684"/>
    </location>
</feature>
<name>A0A022S4K7_ERYGU</name>
<keyword evidence="1" id="KW-0175">Coiled coil</keyword>
<dbReference type="Proteomes" id="UP000030748">
    <property type="component" value="Unassembled WGS sequence"/>
</dbReference>